<gene>
    <name evidence="1" type="ORF">CKAH01_11092</name>
</gene>
<organism evidence="1 2">
    <name type="scientific">Colletotrichum kahawae</name>
    <name type="common">Coffee berry disease fungus</name>
    <dbReference type="NCBI Taxonomy" id="34407"/>
    <lineage>
        <taxon>Eukaryota</taxon>
        <taxon>Fungi</taxon>
        <taxon>Dikarya</taxon>
        <taxon>Ascomycota</taxon>
        <taxon>Pezizomycotina</taxon>
        <taxon>Sordariomycetes</taxon>
        <taxon>Hypocreomycetidae</taxon>
        <taxon>Glomerellales</taxon>
        <taxon>Glomerellaceae</taxon>
        <taxon>Colletotrichum</taxon>
        <taxon>Colletotrichum gloeosporioides species complex</taxon>
    </lineage>
</organism>
<dbReference type="AlphaFoldDB" id="A0AAE0CWM4"/>
<proteinExistence type="predicted"/>
<keyword evidence="2" id="KW-1185">Reference proteome</keyword>
<accession>A0AAE0CWM4</accession>
<evidence type="ECO:0000313" key="1">
    <source>
        <dbReference type="EMBL" id="KAK2728295.1"/>
    </source>
</evidence>
<comment type="caution">
    <text evidence="1">The sequence shown here is derived from an EMBL/GenBank/DDBJ whole genome shotgun (WGS) entry which is preliminary data.</text>
</comment>
<dbReference type="Proteomes" id="UP001281614">
    <property type="component" value="Unassembled WGS sequence"/>
</dbReference>
<dbReference type="EMBL" id="VYYT01000883">
    <property type="protein sequence ID" value="KAK2728295.1"/>
    <property type="molecule type" value="Genomic_DNA"/>
</dbReference>
<reference evidence="1" key="1">
    <citation type="submission" date="2023-02" db="EMBL/GenBank/DDBJ databases">
        <title>Colletotrichum kahawae CIFC_Que2 genome sequencing and assembly.</title>
        <authorList>
            <person name="Baroncelli R."/>
        </authorList>
    </citation>
    <scope>NUCLEOTIDE SEQUENCE</scope>
    <source>
        <strain evidence="1">CIFC_Que2</strain>
    </source>
</reference>
<sequence length="60" mass="6823">MPTDRDHLMYLGDHLGTDKGHCSGLVYSITEYLLSLRLITLASDYRSTVQAYNLQPRPQP</sequence>
<evidence type="ECO:0000313" key="2">
    <source>
        <dbReference type="Proteomes" id="UP001281614"/>
    </source>
</evidence>
<protein>
    <submittedName>
        <fullName evidence="1">Uncharacterized protein</fullName>
    </submittedName>
</protein>
<name>A0AAE0CWM4_COLKA</name>